<dbReference type="EMBL" id="JALJRB010000002">
    <property type="protein sequence ID" value="MCJ8499323.1"/>
    <property type="molecule type" value="Genomic_DNA"/>
</dbReference>
<evidence type="ECO:0000256" key="1">
    <source>
        <dbReference type="SAM" id="SignalP"/>
    </source>
</evidence>
<dbReference type="Proteomes" id="UP001165427">
    <property type="component" value="Unassembled WGS sequence"/>
</dbReference>
<proteinExistence type="predicted"/>
<feature type="chain" id="PRO_5041253472" evidence="1">
    <location>
        <begin position="25"/>
        <end position="261"/>
    </location>
</feature>
<organism evidence="2 3">
    <name type="scientific">Desulfatitalea alkaliphila</name>
    <dbReference type="NCBI Taxonomy" id="2929485"/>
    <lineage>
        <taxon>Bacteria</taxon>
        <taxon>Pseudomonadati</taxon>
        <taxon>Thermodesulfobacteriota</taxon>
        <taxon>Desulfobacteria</taxon>
        <taxon>Desulfobacterales</taxon>
        <taxon>Desulfosarcinaceae</taxon>
        <taxon>Desulfatitalea</taxon>
    </lineage>
</organism>
<sequence>MPIKTFSITLCCLLALVLTGAAQAHNLWLNPDNHYPAVGETVTIAIGWGHKYGADRSDESVRADRVAEIWALDPDGRTIALAPEEGPAFKLKVDKAGVYQVAARIKPGVFTTTPQGRKWADKKGVENPIKCTAFKIEAQTIVVAGDGDRNPQAGTGLPLELVPLANPARLTAGSELSVRVLFRGQPLAGMPVRAVFAGYAETAPKEKPFAVEAVTDDKGEATLVLDRAAYWLIHLSHTIAHPEPDRCDDDRYNTAFTLQVR</sequence>
<evidence type="ECO:0000313" key="3">
    <source>
        <dbReference type="Proteomes" id="UP001165427"/>
    </source>
</evidence>
<dbReference type="AlphaFoldDB" id="A0AA41QZM6"/>
<dbReference type="Pfam" id="PF10670">
    <property type="entry name" value="DUF4198"/>
    <property type="match status" value="1"/>
</dbReference>
<comment type="caution">
    <text evidence="2">The sequence shown here is derived from an EMBL/GenBank/DDBJ whole genome shotgun (WGS) entry which is preliminary data.</text>
</comment>
<dbReference type="InterPro" id="IPR019613">
    <property type="entry name" value="DUF4198"/>
</dbReference>
<gene>
    <name evidence="2" type="ORF">MRX98_01945</name>
</gene>
<feature type="signal peptide" evidence="1">
    <location>
        <begin position="1"/>
        <end position="24"/>
    </location>
</feature>
<keyword evidence="3" id="KW-1185">Reference proteome</keyword>
<evidence type="ECO:0000313" key="2">
    <source>
        <dbReference type="EMBL" id="MCJ8499323.1"/>
    </source>
</evidence>
<accession>A0AA41QZM6</accession>
<keyword evidence="1" id="KW-0732">Signal</keyword>
<dbReference type="RefSeq" id="WP_246902551.1">
    <property type="nucleotide sequence ID" value="NZ_JALJRB010000002.1"/>
</dbReference>
<protein>
    <submittedName>
        <fullName evidence="2">DUF4198 domain-containing protein</fullName>
    </submittedName>
</protein>
<reference evidence="2" key="1">
    <citation type="submission" date="2022-04" db="EMBL/GenBank/DDBJ databases">
        <title>Desulfatitalea alkaliphila sp. nov., a novel anaerobic sulfate-reducing bacterium isolated from terrestrial mud volcano, Taman Peninsula, Russia.</title>
        <authorList>
            <person name="Khomyakova M.A."/>
            <person name="Merkel A.Y."/>
            <person name="Slobodkin A.I."/>
        </authorList>
    </citation>
    <scope>NUCLEOTIDE SEQUENCE</scope>
    <source>
        <strain evidence="2">M08but</strain>
    </source>
</reference>
<name>A0AA41QZM6_9BACT</name>